<evidence type="ECO:0000313" key="4">
    <source>
        <dbReference type="EMBL" id="KPM35134.1"/>
    </source>
</evidence>
<dbReference type="SUPFAM" id="SSF56784">
    <property type="entry name" value="HAD-like"/>
    <property type="match status" value="1"/>
</dbReference>
<sequence length="275" mass="30756">MNAPQTAQVAIPGLTLAQPPPAAKPARVLSSKPPPTQPKRAKRPLEIPSAAPSAASGGVPNPTPQYVAQALLKPHAIPEPRRILIVMDLNGTLLHRPNKRRPFHFVERPHARAFLSYCLDTFYVAIWSSARPENVSRMVAQLLTPDQVQRCLLVWARDQFGLSSTDYDSKVQVYKRLTSVWSNPRVMSSHPSAEQGGRWDQSNTVLVDDSREKARSEPFNLLQIPEFSGTATESPYVLPQVHDYLNALAHQADISRSIRKKPFRLDPSYTLSYRK</sequence>
<dbReference type="InterPro" id="IPR036412">
    <property type="entry name" value="HAD-like_sf"/>
</dbReference>
<dbReference type="Pfam" id="PF03031">
    <property type="entry name" value="NIF"/>
    <property type="match status" value="1"/>
</dbReference>
<dbReference type="GO" id="GO:0015031">
    <property type="term" value="P:protein transport"/>
    <property type="evidence" value="ECO:0007669"/>
    <property type="project" value="UniProtKB-KW"/>
</dbReference>
<accession>A0A0P7B3D0</accession>
<dbReference type="Proteomes" id="UP000050424">
    <property type="component" value="Unassembled WGS sequence"/>
</dbReference>
<dbReference type="PANTHER" id="PTHR12210">
    <property type="entry name" value="DULLARD PROTEIN PHOSPHATASE"/>
    <property type="match status" value="1"/>
</dbReference>
<evidence type="ECO:0000259" key="3">
    <source>
        <dbReference type="PROSITE" id="PS50969"/>
    </source>
</evidence>
<feature type="domain" description="FCP1 homology" evidence="3">
    <location>
        <begin position="78"/>
        <end position="248"/>
    </location>
</feature>
<dbReference type="GO" id="GO:0005744">
    <property type="term" value="C:TIM23 mitochondrial import inner membrane translocase complex"/>
    <property type="evidence" value="ECO:0007669"/>
    <property type="project" value="UniProtKB-UniRule"/>
</dbReference>
<evidence type="ECO:0000313" key="5">
    <source>
        <dbReference type="Proteomes" id="UP000050424"/>
    </source>
</evidence>
<organism evidence="4 5">
    <name type="scientific">Neonectria ditissima</name>
    <dbReference type="NCBI Taxonomy" id="78410"/>
    <lineage>
        <taxon>Eukaryota</taxon>
        <taxon>Fungi</taxon>
        <taxon>Dikarya</taxon>
        <taxon>Ascomycota</taxon>
        <taxon>Pezizomycotina</taxon>
        <taxon>Sordariomycetes</taxon>
        <taxon>Hypocreomycetidae</taxon>
        <taxon>Hypocreales</taxon>
        <taxon>Nectriaceae</taxon>
        <taxon>Neonectria</taxon>
    </lineage>
</organism>
<dbReference type="OrthoDB" id="1711508at2759"/>
<keyword evidence="1" id="KW-0496">Mitochondrion</keyword>
<evidence type="ECO:0000256" key="2">
    <source>
        <dbReference type="SAM" id="MobiDB-lite"/>
    </source>
</evidence>
<dbReference type="InterPro" id="IPR050365">
    <property type="entry name" value="TIM50"/>
</dbReference>
<dbReference type="Gene3D" id="3.40.50.1000">
    <property type="entry name" value="HAD superfamily/HAD-like"/>
    <property type="match status" value="1"/>
</dbReference>
<dbReference type="InterPro" id="IPR023214">
    <property type="entry name" value="HAD_sf"/>
</dbReference>
<dbReference type="EMBL" id="LKCW01000272">
    <property type="protein sequence ID" value="KPM35134.1"/>
    <property type="molecule type" value="Genomic_DNA"/>
</dbReference>
<reference evidence="4 5" key="1">
    <citation type="submission" date="2015-09" db="EMBL/GenBank/DDBJ databases">
        <title>Draft genome of a European isolate of the apple canker pathogen Neonectria ditissima.</title>
        <authorList>
            <person name="Gomez-Cortecero A."/>
            <person name="Harrison R.J."/>
            <person name="Armitage A.D."/>
        </authorList>
    </citation>
    <scope>NUCLEOTIDE SEQUENCE [LARGE SCALE GENOMIC DNA]</scope>
    <source>
        <strain evidence="4 5">R09/05</strain>
    </source>
</reference>
<comment type="caution">
    <text evidence="4">The sequence shown here is derived from an EMBL/GenBank/DDBJ whole genome shotgun (WGS) entry which is preliminary data.</text>
</comment>
<dbReference type="InterPro" id="IPR004274">
    <property type="entry name" value="FCP1_dom"/>
</dbReference>
<keyword evidence="5" id="KW-1185">Reference proteome</keyword>
<name>A0A0P7B3D0_9HYPO</name>
<keyword evidence="1" id="KW-0811">Translocation</keyword>
<comment type="subunit">
    <text evidence="1">Component of the TIM23 complex.</text>
</comment>
<evidence type="ECO:0000256" key="1">
    <source>
        <dbReference type="RuleBase" id="RU365079"/>
    </source>
</evidence>
<dbReference type="PROSITE" id="PS50969">
    <property type="entry name" value="FCP1"/>
    <property type="match status" value="1"/>
</dbReference>
<keyword evidence="1" id="KW-0653">Protein transport</keyword>
<comment type="function">
    <text evidence="1">Essential component of the TIM23 complex, a complex that mediates the translocation of transit peptide-containing proteins across the mitochondrial inner membrane.</text>
</comment>
<dbReference type="STRING" id="78410.A0A0P7B3D0"/>
<proteinExistence type="inferred from homology"/>
<gene>
    <name evidence="4" type="ORF">AK830_g11429</name>
</gene>
<comment type="subcellular location">
    <subcellularLocation>
        <location evidence="1">Mitochondrion inner membrane</location>
        <topology evidence="1">Single-pass membrane protein</topology>
    </subcellularLocation>
</comment>
<comment type="similarity">
    <text evidence="1">Belongs to the TIM50 family.</text>
</comment>
<keyword evidence="1" id="KW-0813">Transport</keyword>
<dbReference type="AlphaFoldDB" id="A0A0P7B3D0"/>
<keyword evidence="1" id="KW-0809">Transit peptide</keyword>
<feature type="region of interest" description="Disordered" evidence="2">
    <location>
        <begin position="1"/>
        <end position="44"/>
    </location>
</feature>
<protein>
    <recommendedName>
        <fullName evidence="1">Mitochondrial import inner membrane translocase subunit TIM50</fullName>
    </recommendedName>
</protein>
<dbReference type="SMART" id="SM00577">
    <property type="entry name" value="CPDc"/>
    <property type="match status" value="1"/>
</dbReference>